<evidence type="ECO:0000313" key="2">
    <source>
        <dbReference type="EMBL" id="KIW25781.1"/>
    </source>
</evidence>
<dbReference type="RefSeq" id="XP_016245997.1">
    <property type="nucleotide sequence ID" value="XM_016396141.1"/>
</dbReference>
<name>A0A0D1ZDE6_9EURO</name>
<dbReference type="EMBL" id="KN847044">
    <property type="protein sequence ID" value="KIW25781.1"/>
    <property type="molecule type" value="Genomic_DNA"/>
</dbReference>
<feature type="compositionally biased region" description="Low complexity" evidence="1">
    <location>
        <begin position="86"/>
        <end position="99"/>
    </location>
</feature>
<reference evidence="2 3" key="1">
    <citation type="submission" date="2015-01" db="EMBL/GenBank/DDBJ databases">
        <title>The Genome Sequence of Cladophialophora immunda CBS83496.</title>
        <authorList>
            <consortium name="The Broad Institute Genomics Platform"/>
            <person name="Cuomo C."/>
            <person name="de Hoog S."/>
            <person name="Gorbushina A."/>
            <person name="Stielow B."/>
            <person name="Teixiera M."/>
            <person name="Abouelleil A."/>
            <person name="Chapman S.B."/>
            <person name="Priest M."/>
            <person name="Young S.K."/>
            <person name="Wortman J."/>
            <person name="Nusbaum C."/>
            <person name="Birren B."/>
        </authorList>
    </citation>
    <scope>NUCLEOTIDE SEQUENCE [LARGE SCALE GENOMIC DNA]</scope>
    <source>
        <strain evidence="2 3">CBS 83496</strain>
    </source>
</reference>
<dbReference type="AlphaFoldDB" id="A0A0D1ZDE6"/>
<dbReference type="OrthoDB" id="4158464at2759"/>
<feature type="region of interest" description="Disordered" evidence="1">
    <location>
        <begin position="1"/>
        <end position="30"/>
    </location>
</feature>
<dbReference type="GeneID" id="27348125"/>
<feature type="compositionally biased region" description="Polar residues" evidence="1">
    <location>
        <begin position="17"/>
        <end position="26"/>
    </location>
</feature>
<evidence type="ECO:0000256" key="1">
    <source>
        <dbReference type="SAM" id="MobiDB-lite"/>
    </source>
</evidence>
<dbReference type="VEuPathDB" id="FungiDB:PV07_08931"/>
<organism evidence="2 3">
    <name type="scientific">Cladophialophora immunda</name>
    <dbReference type="NCBI Taxonomy" id="569365"/>
    <lineage>
        <taxon>Eukaryota</taxon>
        <taxon>Fungi</taxon>
        <taxon>Dikarya</taxon>
        <taxon>Ascomycota</taxon>
        <taxon>Pezizomycotina</taxon>
        <taxon>Eurotiomycetes</taxon>
        <taxon>Chaetothyriomycetidae</taxon>
        <taxon>Chaetothyriales</taxon>
        <taxon>Herpotrichiellaceae</taxon>
        <taxon>Cladophialophora</taxon>
    </lineage>
</organism>
<sequence length="261" mass="28163">MARHLSRRLNPAAPIESFSSGDTNETPPGDCSSAGGHHCCGCGCAACWCRLTHFKKDESNREAYGGQGGHQSNMPAPGIRRPDHVSSLSFDSPSSFQSSHTLSNGSFNNSFEVPAPLDGHHRQPAAAVTPDGAQHAAAETDDDDPHPWFSFLERADSLDHMSFGEDSSGMFIPGLADDSTLARGPGSSVADRSTLSSQYESFFALQGHQQQQQQQQQSTTASQNLVQVGAAFDDHAPPRFLRLTPECRHTLHHPICARCMH</sequence>
<feature type="compositionally biased region" description="Polar residues" evidence="1">
    <location>
        <begin position="100"/>
        <end position="111"/>
    </location>
</feature>
<dbReference type="Proteomes" id="UP000054466">
    <property type="component" value="Unassembled WGS sequence"/>
</dbReference>
<keyword evidence="3" id="KW-1185">Reference proteome</keyword>
<feature type="region of interest" description="Disordered" evidence="1">
    <location>
        <begin position="62"/>
        <end position="149"/>
    </location>
</feature>
<accession>A0A0D1ZDE6</accession>
<dbReference type="HOGENOM" id="CLU_097999_0_0_1"/>
<evidence type="ECO:0000313" key="3">
    <source>
        <dbReference type="Proteomes" id="UP000054466"/>
    </source>
</evidence>
<protein>
    <submittedName>
        <fullName evidence="2">Uncharacterized protein</fullName>
    </submittedName>
</protein>
<gene>
    <name evidence="2" type="ORF">PV07_08931</name>
</gene>
<proteinExistence type="predicted"/>